<sequence>VRYITTKMQTTTTIAMMMVVVVVVVVGASEALPAKTPRKQSLENAFSDRATVEAIIDCFLNKKTCNEEEKAIKVRAMATMRNLGTCPLTLCTPQEQQDMTRSMELLEMKHPDLWGRLIASMIQSILFQ</sequence>
<accession>A0A8J5MYC8</accession>
<name>A0A8J5MYC8_HOMAM</name>
<dbReference type="InterPro" id="IPR005055">
    <property type="entry name" value="A10/PebIII"/>
</dbReference>
<protein>
    <submittedName>
        <fullName evidence="2">Putative Insect pheromone-binding family, A10/OS-D-containing protein 2</fullName>
    </submittedName>
</protein>
<keyword evidence="3" id="KW-1185">Reference proteome</keyword>
<evidence type="ECO:0000313" key="2">
    <source>
        <dbReference type="EMBL" id="KAG7169040.1"/>
    </source>
</evidence>
<keyword evidence="1" id="KW-0812">Transmembrane</keyword>
<evidence type="ECO:0000256" key="1">
    <source>
        <dbReference type="SAM" id="Phobius"/>
    </source>
</evidence>
<keyword evidence="1" id="KW-1133">Transmembrane helix</keyword>
<feature type="non-terminal residue" evidence="2">
    <location>
        <position position="1"/>
    </location>
</feature>
<proteinExistence type="predicted"/>
<dbReference type="SUPFAM" id="SSF100910">
    <property type="entry name" value="Chemosensory protein Csp2"/>
    <property type="match status" value="1"/>
</dbReference>
<dbReference type="AlphaFoldDB" id="A0A8J5MYC8"/>
<comment type="caution">
    <text evidence="2">The sequence shown here is derived from an EMBL/GenBank/DDBJ whole genome shotgun (WGS) entry which is preliminary data.</text>
</comment>
<reference evidence="2" key="1">
    <citation type="journal article" date="2021" name="Sci. Adv.">
        <title>The American lobster genome reveals insights on longevity, neural, and immune adaptations.</title>
        <authorList>
            <person name="Polinski J.M."/>
            <person name="Zimin A.V."/>
            <person name="Clark K.F."/>
            <person name="Kohn A.B."/>
            <person name="Sadowski N."/>
            <person name="Timp W."/>
            <person name="Ptitsyn A."/>
            <person name="Khanna P."/>
            <person name="Romanova D.Y."/>
            <person name="Williams P."/>
            <person name="Greenwood S.J."/>
            <person name="Moroz L.L."/>
            <person name="Walt D.R."/>
            <person name="Bodnar A.G."/>
        </authorList>
    </citation>
    <scope>NUCLEOTIDE SEQUENCE</scope>
    <source>
        <strain evidence="2">GMGI-L3</strain>
    </source>
</reference>
<dbReference type="Pfam" id="PF03392">
    <property type="entry name" value="OS-D"/>
    <property type="match status" value="1"/>
</dbReference>
<dbReference type="EMBL" id="JAHLQT010018664">
    <property type="protein sequence ID" value="KAG7169040.1"/>
    <property type="molecule type" value="Genomic_DNA"/>
</dbReference>
<organism evidence="2 3">
    <name type="scientific">Homarus americanus</name>
    <name type="common">American lobster</name>
    <dbReference type="NCBI Taxonomy" id="6706"/>
    <lineage>
        <taxon>Eukaryota</taxon>
        <taxon>Metazoa</taxon>
        <taxon>Ecdysozoa</taxon>
        <taxon>Arthropoda</taxon>
        <taxon>Crustacea</taxon>
        <taxon>Multicrustacea</taxon>
        <taxon>Malacostraca</taxon>
        <taxon>Eumalacostraca</taxon>
        <taxon>Eucarida</taxon>
        <taxon>Decapoda</taxon>
        <taxon>Pleocyemata</taxon>
        <taxon>Astacidea</taxon>
        <taxon>Nephropoidea</taxon>
        <taxon>Nephropidae</taxon>
        <taxon>Homarus</taxon>
    </lineage>
</organism>
<dbReference type="Proteomes" id="UP000747542">
    <property type="component" value="Unassembled WGS sequence"/>
</dbReference>
<evidence type="ECO:0000313" key="3">
    <source>
        <dbReference type="Proteomes" id="UP000747542"/>
    </source>
</evidence>
<keyword evidence="1" id="KW-0472">Membrane</keyword>
<dbReference type="InterPro" id="IPR036682">
    <property type="entry name" value="OS_D_A10/PebIII_sf"/>
</dbReference>
<gene>
    <name evidence="2" type="ORF">Hamer_G011739</name>
</gene>
<feature type="transmembrane region" description="Helical" evidence="1">
    <location>
        <begin position="12"/>
        <end position="32"/>
    </location>
</feature>
<dbReference type="Gene3D" id="1.10.2080.10">
    <property type="entry name" value="Insect odorant-binding protein A10/Ejaculatory bulb-specific protein 3"/>
    <property type="match status" value="1"/>
</dbReference>